<evidence type="ECO:0000313" key="3">
    <source>
        <dbReference type="Proteomes" id="UP000797356"/>
    </source>
</evidence>
<feature type="region of interest" description="Disordered" evidence="1">
    <location>
        <begin position="113"/>
        <end position="142"/>
    </location>
</feature>
<comment type="caution">
    <text evidence="2">The sequence shown here is derived from an EMBL/GenBank/DDBJ whole genome shotgun (WGS) entry which is preliminary data.</text>
</comment>
<dbReference type="OrthoDB" id="1671024at2759"/>
<keyword evidence="3" id="KW-1185">Reference proteome</keyword>
<protein>
    <submittedName>
        <fullName evidence="2">Putative Phospholipase C</fullName>
    </submittedName>
</protein>
<dbReference type="Proteomes" id="UP000797356">
    <property type="component" value="Chromosome 1"/>
</dbReference>
<reference evidence="2" key="1">
    <citation type="journal article" date="2017" name="Gigascience">
        <title>The genome draft of coconut (Cocos nucifera).</title>
        <authorList>
            <person name="Xiao Y."/>
            <person name="Xu P."/>
            <person name="Fan H."/>
            <person name="Baudouin L."/>
            <person name="Xia W."/>
            <person name="Bocs S."/>
            <person name="Xu J."/>
            <person name="Li Q."/>
            <person name="Guo A."/>
            <person name="Zhou L."/>
            <person name="Li J."/>
            <person name="Wu Y."/>
            <person name="Ma Z."/>
            <person name="Armero A."/>
            <person name="Issali A.E."/>
            <person name="Liu N."/>
            <person name="Peng M."/>
            <person name="Yang Y."/>
        </authorList>
    </citation>
    <scope>NUCLEOTIDE SEQUENCE</scope>
    <source>
        <tissue evidence="2">Spear leaf of Hainan Tall coconut</tissue>
    </source>
</reference>
<name>A0A8K0HVI6_COCNU</name>
<reference evidence="2" key="2">
    <citation type="submission" date="2019-07" db="EMBL/GenBank/DDBJ databases">
        <authorList>
            <person name="Yang Y."/>
            <person name="Bocs S."/>
            <person name="Baudouin L."/>
        </authorList>
    </citation>
    <scope>NUCLEOTIDE SEQUENCE</scope>
    <source>
        <tissue evidence="2">Spear leaf of Hainan Tall coconut</tissue>
    </source>
</reference>
<gene>
    <name evidence="2" type="ORF">COCNU_01G012490</name>
</gene>
<evidence type="ECO:0000256" key="1">
    <source>
        <dbReference type="SAM" id="MobiDB-lite"/>
    </source>
</evidence>
<dbReference type="AlphaFoldDB" id="A0A8K0HVI6"/>
<accession>A0A8K0HVI6</accession>
<organism evidence="2 3">
    <name type="scientific">Cocos nucifera</name>
    <name type="common">Coconut palm</name>
    <dbReference type="NCBI Taxonomy" id="13894"/>
    <lineage>
        <taxon>Eukaryota</taxon>
        <taxon>Viridiplantae</taxon>
        <taxon>Streptophyta</taxon>
        <taxon>Embryophyta</taxon>
        <taxon>Tracheophyta</taxon>
        <taxon>Spermatophyta</taxon>
        <taxon>Magnoliopsida</taxon>
        <taxon>Liliopsida</taxon>
        <taxon>Arecaceae</taxon>
        <taxon>Arecoideae</taxon>
        <taxon>Cocoseae</taxon>
        <taxon>Attaleinae</taxon>
        <taxon>Cocos</taxon>
    </lineage>
</organism>
<dbReference type="EMBL" id="CM017872">
    <property type="protein sequence ID" value="KAG1327315.1"/>
    <property type="molecule type" value="Genomic_DNA"/>
</dbReference>
<evidence type="ECO:0000313" key="2">
    <source>
        <dbReference type="EMBL" id="KAG1327315.1"/>
    </source>
</evidence>
<proteinExistence type="predicted"/>
<sequence length="170" mass="19185">MGSNLCTYRKSNAAQLANHIDDSDDENTSVDGRNWVLEFLTPRCLSIAKEKKETDHQENIGEEKKPTLEEWFLFSPSFEADYSNAGGMQRRKQSPKVCPLTLTCDYERLSSTTSESSSIDGRMLGERSVPLSRSQSGQRKRVSFRLPEEADIHIIYCQDESEEGAVVGKE</sequence>